<reference evidence="3" key="1">
    <citation type="submission" date="2017-09" db="EMBL/GenBank/DDBJ databases">
        <authorList>
            <person name="Varghese N."/>
            <person name="Submissions S."/>
        </authorList>
    </citation>
    <scope>NUCLEOTIDE SEQUENCE [LARGE SCALE GENOMIC DNA]</scope>
    <source>
        <strain evidence="3">DSM 29961</strain>
    </source>
</reference>
<dbReference type="Pfam" id="PF18480">
    <property type="entry name" value="DUF5615"/>
    <property type="match status" value="1"/>
</dbReference>
<name>A0A286G180_9BACT</name>
<feature type="domain" description="DUF5615" evidence="1">
    <location>
        <begin position="2"/>
        <end position="97"/>
    </location>
</feature>
<proteinExistence type="predicted"/>
<protein>
    <submittedName>
        <fullName evidence="2">Predicted nuclease, contains PIN domain, potential toxin-antitoxin system component</fullName>
    </submittedName>
</protein>
<dbReference type="AlphaFoldDB" id="A0A286G180"/>
<evidence type="ECO:0000313" key="3">
    <source>
        <dbReference type="Proteomes" id="UP000219452"/>
    </source>
</evidence>
<dbReference type="EMBL" id="OCNH01000002">
    <property type="protein sequence ID" value="SOD89253.1"/>
    <property type="molecule type" value="Genomic_DNA"/>
</dbReference>
<sequence>MLATYLRWKGFDAIHTTHFPEGHLLQDAEIGRIALEENRIIITKDSDFPDAFFLKGAPPRIVYIRLGNTRNRELTAFLEARWQMIEELLIQDSGMIVLSQEQIISY</sequence>
<dbReference type="Proteomes" id="UP000219452">
    <property type="component" value="Unassembled WGS sequence"/>
</dbReference>
<evidence type="ECO:0000313" key="2">
    <source>
        <dbReference type="EMBL" id="SOD89253.1"/>
    </source>
</evidence>
<accession>A0A286G180</accession>
<gene>
    <name evidence="2" type="ORF">SAMN06269250_3001</name>
</gene>
<evidence type="ECO:0000259" key="1">
    <source>
        <dbReference type="Pfam" id="PF18480"/>
    </source>
</evidence>
<organism evidence="2 3">
    <name type="scientific">Spirosoma fluviale</name>
    <dbReference type="NCBI Taxonomy" id="1597977"/>
    <lineage>
        <taxon>Bacteria</taxon>
        <taxon>Pseudomonadati</taxon>
        <taxon>Bacteroidota</taxon>
        <taxon>Cytophagia</taxon>
        <taxon>Cytophagales</taxon>
        <taxon>Cytophagaceae</taxon>
        <taxon>Spirosoma</taxon>
    </lineage>
</organism>
<dbReference type="InterPro" id="IPR041049">
    <property type="entry name" value="DUF5615"/>
</dbReference>
<keyword evidence="3" id="KW-1185">Reference proteome</keyword>